<protein>
    <submittedName>
        <fullName evidence="1">Uncharacterized protein</fullName>
    </submittedName>
</protein>
<dbReference type="EMBL" id="QURB01000006">
    <property type="protein sequence ID" value="RFC54045.1"/>
    <property type="molecule type" value="Genomic_DNA"/>
</dbReference>
<keyword evidence="2" id="KW-1185">Reference proteome</keyword>
<dbReference type="AlphaFoldDB" id="A0A3E1EWV8"/>
<organism evidence="1 2">
    <name type="scientific">Brumimicrobium aurantiacum</name>
    <dbReference type="NCBI Taxonomy" id="1737063"/>
    <lineage>
        <taxon>Bacteria</taxon>
        <taxon>Pseudomonadati</taxon>
        <taxon>Bacteroidota</taxon>
        <taxon>Flavobacteriia</taxon>
        <taxon>Flavobacteriales</taxon>
        <taxon>Crocinitomicaceae</taxon>
        <taxon>Brumimicrobium</taxon>
    </lineage>
</organism>
<comment type="caution">
    <text evidence="1">The sequence shown here is derived from an EMBL/GenBank/DDBJ whole genome shotgun (WGS) entry which is preliminary data.</text>
</comment>
<proteinExistence type="predicted"/>
<accession>A0A3E1EWV8</accession>
<sequence>MNTNSNIMYHINPAVTKSILRSMPRKEIPAEMEKLKQKIIETEPGTERSKFVSIYRFCEKLIS</sequence>
<evidence type="ECO:0000313" key="1">
    <source>
        <dbReference type="EMBL" id="RFC54045.1"/>
    </source>
</evidence>
<evidence type="ECO:0000313" key="2">
    <source>
        <dbReference type="Proteomes" id="UP000257127"/>
    </source>
</evidence>
<reference evidence="1 2" key="1">
    <citation type="submission" date="2018-08" db="EMBL/GenBank/DDBJ databases">
        <title>The draft genome squence of Brumimicrobium sp. N62.</title>
        <authorList>
            <person name="Du Z.-J."/>
            <person name="Luo H.-R."/>
        </authorList>
    </citation>
    <scope>NUCLEOTIDE SEQUENCE [LARGE SCALE GENOMIC DNA]</scope>
    <source>
        <strain evidence="1 2">N62</strain>
    </source>
</reference>
<dbReference type="OrthoDB" id="1476822at2"/>
<dbReference type="RefSeq" id="WP_116881326.1">
    <property type="nucleotide sequence ID" value="NZ_QURB01000006.1"/>
</dbReference>
<gene>
    <name evidence="1" type="ORF">DXU93_10930</name>
</gene>
<dbReference type="Proteomes" id="UP000257127">
    <property type="component" value="Unassembled WGS sequence"/>
</dbReference>
<name>A0A3E1EWV8_9FLAO</name>